<dbReference type="PIRSF" id="PIRSF028757">
    <property type="entry name" value="LD-carboxypeptidase"/>
    <property type="match status" value="1"/>
</dbReference>
<dbReference type="InterPro" id="IPR006311">
    <property type="entry name" value="TAT_signal"/>
</dbReference>
<feature type="chain" id="PRO_5046201735" evidence="6">
    <location>
        <begin position="24"/>
        <end position="351"/>
    </location>
</feature>
<gene>
    <name evidence="9" type="ORF">AACH10_02500</name>
</gene>
<keyword evidence="5" id="KW-0720">Serine protease</keyword>
<dbReference type="PROSITE" id="PS51318">
    <property type="entry name" value="TAT"/>
    <property type="match status" value="1"/>
</dbReference>
<dbReference type="Pfam" id="PF17676">
    <property type="entry name" value="Peptidase_S66C"/>
    <property type="match status" value="1"/>
</dbReference>
<dbReference type="InterPro" id="IPR029062">
    <property type="entry name" value="Class_I_gatase-like"/>
</dbReference>
<feature type="domain" description="LD-carboxypeptidase C-terminal" evidence="8">
    <location>
        <begin position="220"/>
        <end position="336"/>
    </location>
</feature>
<evidence type="ECO:0000256" key="3">
    <source>
        <dbReference type="ARBA" id="ARBA00022670"/>
    </source>
</evidence>
<dbReference type="PANTHER" id="PTHR30237">
    <property type="entry name" value="MURAMOYLTETRAPEPTIDE CARBOXYPEPTIDASE"/>
    <property type="match status" value="1"/>
</dbReference>
<evidence type="ECO:0000313" key="9">
    <source>
        <dbReference type="EMBL" id="MEK8049099.1"/>
    </source>
</evidence>
<dbReference type="SUPFAM" id="SSF141986">
    <property type="entry name" value="LD-carboxypeptidase A C-terminal domain-like"/>
    <property type="match status" value="1"/>
</dbReference>
<dbReference type="RefSeq" id="WP_341408772.1">
    <property type="nucleotide sequence ID" value="NZ_JBBUTH010000001.1"/>
</dbReference>
<protein>
    <submittedName>
        <fullName evidence="9">LD-carboxypeptidase</fullName>
    </submittedName>
</protein>
<evidence type="ECO:0000256" key="2">
    <source>
        <dbReference type="ARBA" id="ARBA00022645"/>
    </source>
</evidence>
<dbReference type="Gene3D" id="3.50.30.60">
    <property type="entry name" value="LD-carboxypeptidase A C-terminal domain-like"/>
    <property type="match status" value="1"/>
</dbReference>
<dbReference type="CDD" id="cd07025">
    <property type="entry name" value="Peptidase_S66"/>
    <property type="match status" value="1"/>
</dbReference>
<dbReference type="Gene3D" id="3.40.50.10740">
    <property type="entry name" value="Class I glutamine amidotransferase-like"/>
    <property type="match status" value="1"/>
</dbReference>
<comment type="caution">
    <text evidence="9">The sequence shown here is derived from an EMBL/GenBank/DDBJ whole genome shotgun (WGS) entry which is preliminary data.</text>
</comment>
<keyword evidence="6" id="KW-0732">Signal</keyword>
<evidence type="ECO:0000259" key="7">
    <source>
        <dbReference type="Pfam" id="PF02016"/>
    </source>
</evidence>
<dbReference type="PANTHER" id="PTHR30237:SF2">
    <property type="entry name" value="MUREIN TETRAPEPTIDE CARBOXYPEPTIDASE"/>
    <property type="match status" value="1"/>
</dbReference>
<accession>A0ABU9CEH5</accession>
<dbReference type="InterPro" id="IPR027461">
    <property type="entry name" value="Carboxypeptidase_A_C_sf"/>
</dbReference>
<dbReference type="SUPFAM" id="SSF52317">
    <property type="entry name" value="Class I glutamine amidotransferase-like"/>
    <property type="match status" value="1"/>
</dbReference>
<keyword evidence="10" id="KW-1185">Reference proteome</keyword>
<dbReference type="Proteomes" id="UP001365405">
    <property type="component" value="Unassembled WGS sequence"/>
</dbReference>
<evidence type="ECO:0000256" key="5">
    <source>
        <dbReference type="ARBA" id="ARBA00022825"/>
    </source>
</evidence>
<dbReference type="InterPro" id="IPR003507">
    <property type="entry name" value="S66_fam"/>
</dbReference>
<keyword evidence="2" id="KW-0121">Carboxypeptidase</keyword>
<dbReference type="Pfam" id="PF02016">
    <property type="entry name" value="Peptidase_S66"/>
    <property type="match status" value="1"/>
</dbReference>
<evidence type="ECO:0000313" key="10">
    <source>
        <dbReference type="Proteomes" id="UP001365405"/>
    </source>
</evidence>
<reference evidence="9 10" key="1">
    <citation type="submission" date="2024-04" db="EMBL/GenBank/DDBJ databases">
        <title>Novel species of the genus Ideonella isolated from streams.</title>
        <authorList>
            <person name="Lu H."/>
        </authorList>
    </citation>
    <scope>NUCLEOTIDE SEQUENCE [LARGE SCALE GENOMIC DNA]</scope>
    <source>
        <strain evidence="9 10">DXS22W</strain>
    </source>
</reference>
<evidence type="ECO:0000259" key="8">
    <source>
        <dbReference type="Pfam" id="PF17676"/>
    </source>
</evidence>
<evidence type="ECO:0000256" key="4">
    <source>
        <dbReference type="ARBA" id="ARBA00022801"/>
    </source>
</evidence>
<feature type="signal peptide" evidence="6">
    <location>
        <begin position="1"/>
        <end position="23"/>
    </location>
</feature>
<evidence type="ECO:0000256" key="1">
    <source>
        <dbReference type="ARBA" id="ARBA00010233"/>
    </source>
</evidence>
<feature type="domain" description="LD-carboxypeptidase N-terminal" evidence="7">
    <location>
        <begin position="50"/>
        <end position="167"/>
    </location>
</feature>
<proteinExistence type="inferred from homology"/>
<dbReference type="InterPro" id="IPR040449">
    <property type="entry name" value="Peptidase_S66_N"/>
</dbReference>
<name>A0ABU9CEH5_9BURK</name>
<dbReference type="InterPro" id="IPR040921">
    <property type="entry name" value="Peptidase_S66C"/>
</dbReference>
<keyword evidence="4" id="KW-0378">Hydrolase</keyword>
<evidence type="ECO:0000256" key="6">
    <source>
        <dbReference type="SAM" id="SignalP"/>
    </source>
</evidence>
<comment type="similarity">
    <text evidence="1">Belongs to the peptidase S66 family.</text>
</comment>
<dbReference type="InterPro" id="IPR027478">
    <property type="entry name" value="LdcA_N"/>
</dbReference>
<keyword evidence="3" id="KW-0645">Protease</keyword>
<organism evidence="9 10">
    <name type="scientific">Pseudaquabacterium inlustre</name>
    <dbReference type="NCBI Taxonomy" id="2984192"/>
    <lineage>
        <taxon>Bacteria</taxon>
        <taxon>Pseudomonadati</taxon>
        <taxon>Pseudomonadota</taxon>
        <taxon>Betaproteobacteria</taxon>
        <taxon>Burkholderiales</taxon>
        <taxon>Sphaerotilaceae</taxon>
        <taxon>Pseudaquabacterium</taxon>
    </lineage>
</organism>
<sequence length="351" mass="37066">MNPRRRALQAGITALLGAGLAGAGGMARAAGGSTRLPTIKPPRLKAGDTIGLVNPSHAIYEREPYDIAIDTLTAMGFKVVEGAHLRDRRGHLAGSDAHRAADLDGFFADPGVQGILALTGGSGGNRILPLLDYGLIRGNPKFLGGFSDITALINAVHARTGLVTFHAPVGVSSWNAFSLRHFRGVAMDGEAMTLRNPRELDGLPAPAEHRTRTITPGVARGPLLGGNLAVLSAMAGSDYLPSFDGAILFLEEINEYIYRVDRMLSTLKLAGVFDGLAGVAIGQFTKCTPGEGFGTLTLDEVFDDWFAPLKVPVYRGAMIGHIRQKFTVPIGVPAEIDATAGTLRLLEPAVR</sequence>
<dbReference type="EMBL" id="JBBUTH010000001">
    <property type="protein sequence ID" value="MEK8049099.1"/>
    <property type="molecule type" value="Genomic_DNA"/>
</dbReference>